<dbReference type="EMBL" id="BKZW01000002">
    <property type="protein sequence ID" value="GER89831.1"/>
    <property type="molecule type" value="Genomic_DNA"/>
</dbReference>
<keyword evidence="3" id="KW-1185">Reference proteome</keyword>
<dbReference type="Pfam" id="PF01636">
    <property type="entry name" value="APH"/>
    <property type="match status" value="1"/>
</dbReference>
<dbReference type="SUPFAM" id="SSF56112">
    <property type="entry name" value="Protein kinase-like (PK-like)"/>
    <property type="match status" value="1"/>
</dbReference>
<name>A0A5J4KTN5_9CHLR</name>
<reference evidence="2 3" key="1">
    <citation type="submission" date="2019-10" db="EMBL/GenBank/DDBJ databases">
        <title>Dictyobacter vulcani sp. nov., within the class Ktedonobacteria, isolated from soil of volcanic Mt. Zao.</title>
        <authorList>
            <person name="Zheng Y."/>
            <person name="Wang C.M."/>
            <person name="Sakai Y."/>
            <person name="Abe K."/>
            <person name="Yokota A."/>
            <person name="Yabe S."/>
        </authorList>
    </citation>
    <scope>NUCLEOTIDE SEQUENCE [LARGE SCALE GENOMIC DNA]</scope>
    <source>
        <strain evidence="2 3">W12</strain>
    </source>
</reference>
<dbReference type="AlphaFoldDB" id="A0A5J4KTN5"/>
<dbReference type="InterPro" id="IPR002575">
    <property type="entry name" value="Aminoglycoside_PTrfase"/>
</dbReference>
<feature type="domain" description="Aminoglycoside phosphotransferase" evidence="1">
    <location>
        <begin position="34"/>
        <end position="231"/>
    </location>
</feature>
<gene>
    <name evidence="2" type="ORF">KDW_39930</name>
</gene>
<evidence type="ECO:0000313" key="2">
    <source>
        <dbReference type="EMBL" id="GER89831.1"/>
    </source>
</evidence>
<dbReference type="InterPro" id="IPR011009">
    <property type="entry name" value="Kinase-like_dom_sf"/>
</dbReference>
<sequence>MSPTTERTLEEKLAAIADHFALGQVLTFERAPGTNQNYLVTTNVGDYLFKIIINTTLEDVLNGLPFLQRLEEQEFTVTAYYLKAPNGQVFYQSPDCEAVVLHRLPGNMPEPSPVVSREIGIHLAKLHLISCAHLPEKRHWLDEQYLPNALQKAIEMYGPERLSETRNVFNSLSSFQPATFPQAIIHGDLDTSNCLFEGGRLVAFVDWQEIGVSAALMDFVQTVIGFCFVEPPTGSDCWAVFDPDLYRALYTGYTSIRPFTGYELEHLNNALKYVALIQPVWTMLVWERYHSGQEMVETRLLYWMYGIDTLTLPTL</sequence>
<organism evidence="2 3">
    <name type="scientific">Dictyobacter vulcani</name>
    <dbReference type="NCBI Taxonomy" id="2607529"/>
    <lineage>
        <taxon>Bacteria</taxon>
        <taxon>Bacillati</taxon>
        <taxon>Chloroflexota</taxon>
        <taxon>Ktedonobacteria</taxon>
        <taxon>Ktedonobacterales</taxon>
        <taxon>Dictyobacteraceae</taxon>
        <taxon>Dictyobacter</taxon>
    </lineage>
</organism>
<evidence type="ECO:0000259" key="1">
    <source>
        <dbReference type="Pfam" id="PF01636"/>
    </source>
</evidence>
<protein>
    <recommendedName>
        <fullName evidence="1">Aminoglycoside phosphotransferase domain-containing protein</fullName>
    </recommendedName>
</protein>
<dbReference type="Gene3D" id="3.90.1200.10">
    <property type="match status" value="1"/>
</dbReference>
<proteinExistence type="predicted"/>
<dbReference type="Proteomes" id="UP000326912">
    <property type="component" value="Unassembled WGS sequence"/>
</dbReference>
<dbReference type="RefSeq" id="WP_162005415.1">
    <property type="nucleotide sequence ID" value="NZ_BKZW01000002.1"/>
</dbReference>
<dbReference type="Gene3D" id="3.30.200.20">
    <property type="entry name" value="Phosphorylase Kinase, domain 1"/>
    <property type="match status" value="1"/>
</dbReference>
<accession>A0A5J4KTN5</accession>
<evidence type="ECO:0000313" key="3">
    <source>
        <dbReference type="Proteomes" id="UP000326912"/>
    </source>
</evidence>
<comment type="caution">
    <text evidence="2">The sequence shown here is derived from an EMBL/GenBank/DDBJ whole genome shotgun (WGS) entry which is preliminary data.</text>
</comment>